<name>A0A165LAY2_EXIGL</name>
<keyword evidence="2" id="KW-0808">Transferase</keyword>
<feature type="domain" description="Protein kinase" evidence="1">
    <location>
        <begin position="80"/>
        <end position="360"/>
    </location>
</feature>
<evidence type="ECO:0000313" key="2">
    <source>
        <dbReference type="EMBL" id="KZV97616.1"/>
    </source>
</evidence>
<dbReference type="GO" id="GO:0005634">
    <property type="term" value="C:nucleus"/>
    <property type="evidence" value="ECO:0007669"/>
    <property type="project" value="TreeGrafter"/>
</dbReference>
<dbReference type="InterPro" id="IPR000719">
    <property type="entry name" value="Prot_kinase_dom"/>
</dbReference>
<proteinExistence type="predicted"/>
<dbReference type="Proteomes" id="UP000077266">
    <property type="component" value="Unassembled WGS sequence"/>
</dbReference>
<dbReference type="CDD" id="cd00180">
    <property type="entry name" value="PKc"/>
    <property type="match status" value="1"/>
</dbReference>
<keyword evidence="2" id="KW-0418">Kinase</keyword>
<evidence type="ECO:0000313" key="3">
    <source>
        <dbReference type="Proteomes" id="UP000077266"/>
    </source>
</evidence>
<gene>
    <name evidence="2" type="ORF">EXIGLDRAFT_670026</name>
</gene>
<dbReference type="PANTHER" id="PTHR44167">
    <property type="entry name" value="OVARIAN-SPECIFIC SERINE/THREONINE-PROTEIN KINASE LOK-RELATED"/>
    <property type="match status" value="1"/>
</dbReference>
<sequence length="381" mass="44860">MLERRAVRKWERELYKNRDDEILVGFLRKQRFEGDLLTAERDWVQLQPLLNARGYTLRSRFHADWTPSWHRLINICKKPHHCSDFVGPITYHVVDAKRRTGQLDVAIKRCRLTEPFNELKACRVFQREDVAKDERNHCIRMLDVVYLESEPHLEALLVFPNLFPYNIGGFEVLDEALDFFSQMFEGLEFMHEHHVAHRDICERNTMMYAPDLFHRAVHPAKPGYEATRPSRSVTYTPRRFIRCRYYYIDFGHATSFEDLADRRPVLSGRGQYRDAPEYDGTPCDGFKLDVWCLGYLVQDDFFQKYRPTPMRFMKPLVDRMLQNDPSERPSAAEANSALRDLIATLTPEERSTAISVNYYAMDDDGGKNVRPPKPWNAPLFE</sequence>
<protein>
    <submittedName>
        <fullName evidence="2">Kinase-like protein</fullName>
    </submittedName>
</protein>
<dbReference type="GO" id="GO:0044773">
    <property type="term" value="P:mitotic DNA damage checkpoint signaling"/>
    <property type="evidence" value="ECO:0007669"/>
    <property type="project" value="TreeGrafter"/>
</dbReference>
<dbReference type="GO" id="GO:0004674">
    <property type="term" value="F:protein serine/threonine kinase activity"/>
    <property type="evidence" value="ECO:0007669"/>
    <property type="project" value="TreeGrafter"/>
</dbReference>
<dbReference type="InterPro" id="IPR011009">
    <property type="entry name" value="Kinase-like_dom_sf"/>
</dbReference>
<organism evidence="2 3">
    <name type="scientific">Exidia glandulosa HHB12029</name>
    <dbReference type="NCBI Taxonomy" id="1314781"/>
    <lineage>
        <taxon>Eukaryota</taxon>
        <taxon>Fungi</taxon>
        <taxon>Dikarya</taxon>
        <taxon>Basidiomycota</taxon>
        <taxon>Agaricomycotina</taxon>
        <taxon>Agaricomycetes</taxon>
        <taxon>Auriculariales</taxon>
        <taxon>Exidiaceae</taxon>
        <taxon>Exidia</taxon>
    </lineage>
</organism>
<dbReference type="PANTHER" id="PTHR44167:SF24">
    <property type="entry name" value="SERINE_THREONINE-PROTEIN KINASE CHK2"/>
    <property type="match status" value="1"/>
</dbReference>
<dbReference type="AlphaFoldDB" id="A0A165LAY2"/>
<keyword evidence="3" id="KW-1185">Reference proteome</keyword>
<dbReference type="GO" id="GO:0005737">
    <property type="term" value="C:cytoplasm"/>
    <property type="evidence" value="ECO:0007669"/>
    <property type="project" value="TreeGrafter"/>
</dbReference>
<evidence type="ECO:0000259" key="1">
    <source>
        <dbReference type="PROSITE" id="PS50011"/>
    </source>
</evidence>
<dbReference type="SUPFAM" id="SSF56112">
    <property type="entry name" value="Protein kinase-like (PK-like)"/>
    <property type="match status" value="1"/>
</dbReference>
<dbReference type="OrthoDB" id="5987198at2759"/>
<dbReference type="EMBL" id="KV425928">
    <property type="protein sequence ID" value="KZV97616.1"/>
    <property type="molecule type" value="Genomic_DNA"/>
</dbReference>
<reference evidence="2 3" key="1">
    <citation type="journal article" date="2016" name="Mol. Biol. Evol.">
        <title>Comparative Genomics of Early-Diverging Mushroom-Forming Fungi Provides Insights into the Origins of Lignocellulose Decay Capabilities.</title>
        <authorList>
            <person name="Nagy L.G."/>
            <person name="Riley R."/>
            <person name="Tritt A."/>
            <person name="Adam C."/>
            <person name="Daum C."/>
            <person name="Floudas D."/>
            <person name="Sun H."/>
            <person name="Yadav J.S."/>
            <person name="Pangilinan J."/>
            <person name="Larsson K.H."/>
            <person name="Matsuura K."/>
            <person name="Barry K."/>
            <person name="Labutti K."/>
            <person name="Kuo R."/>
            <person name="Ohm R.A."/>
            <person name="Bhattacharya S.S."/>
            <person name="Shirouzu T."/>
            <person name="Yoshinaga Y."/>
            <person name="Martin F.M."/>
            <person name="Grigoriev I.V."/>
            <person name="Hibbett D.S."/>
        </authorList>
    </citation>
    <scope>NUCLEOTIDE SEQUENCE [LARGE SCALE GENOMIC DNA]</scope>
    <source>
        <strain evidence="2 3">HHB12029</strain>
    </source>
</reference>
<dbReference type="SMART" id="SM00220">
    <property type="entry name" value="S_TKc"/>
    <property type="match status" value="1"/>
</dbReference>
<dbReference type="InParanoid" id="A0A165LAY2"/>
<accession>A0A165LAY2</accession>
<dbReference type="Gene3D" id="1.10.510.10">
    <property type="entry name" value="Transferase(Phosphotransferase) domain 1"/>
    <property type="match status" value="1"/>
</dbReference>
<dbReference type="STRING" id="1314781.A0A165LAY2"/>
<dbReference type="PROSITE" id="PS50011">
    <property type="entry name" value="PROTEIN_KINASE_DOM"/>
    <property type="match status" value="1"/>
</dbReference>
<dbReference type="GO" id="GO:0005524">
    <property type="term" value="F:ATP binding"/>
    <property type="evidence" value="ECO:0007669"/>
    <property type="project" value="InterPro"/>
</dbReference>